<dbReference type="InterPro" id="IPR050231">
    <property type="entry name" value="Iron_ascorbate_oxido_reductase"/>
</dbReference>
<dbReference type="Gene3D" id="2.60.120.330">
    <property type="entry name" value="B-lactam Antibiotic, Isopenicillin N Synthase, Chain"/>
    <property type="match status" value="1"/>
</dbReference>
<dbReference type="InterPro" id="IPR044861">
    <property type="entry name" value="IPNS-like_FE2OG_OXY"/>
</dbReference>
<gene>
    <name evidence="2" type="ORF">UFOPK2625_00454</name>
</gene>
<accession>A0A6J6PK18</accession>
<reference evidence="2" key="1">
    <citation type="submission" date="2020-05" db="EMBL/GenBank/DDBJ databases">
        <authorList>
            <person name="Chiriac C."/>
            <person name="Salcher M."/>
            <person name="Ghai R."/>
            <person name="Kavagutti S V."/>
        </authorList>
    </citation>
    <scope>NUCLEOTIDE SEQUENCE</scope>
</reference>
<dbReference type="InterPro" id="IPR026992">
    <property type="entry name" value="DIOX_N"/>
</dbReference>
<dbReference type="Pfam" id="PF03171">
    <property type="entry name" value="2OG-FeII_Oxy"/>
    <property type="match status" value="1"/>
</dbReference>
<protein>
    <submittedName>
        <fullName evidence="2">Unannotated protein</fullName>
    </submittedName>
</protein>
<name>A0A6J6PK18_9ZZZZ</name>
<dbReference type="SUPFAM" id="SSF51197">
    <property type="entry name" value="Clavaminate synthase-like"/>
    <property type="match status" value="1"/>
</dbReference>
<proteinExistence type="predicted"/>
<dbReference type="PANTHER" id="PTHR47990">
    <property type="entry name" value="2-OXOGLUTARATE (2OG) AND FE(II)-DEPENDENT OXYGENASE SUPERFAMILY PROTEIN-RELATED"/>
    <property type="match status" value="1"/>
</dbReference>
<dbReference type="InterPro" id="IPR027443">
    <property type="entry name" value="IPNS-like_sf"/>
</dbReference>
<dbReference type="PRINTS" id="PR00682">
    <property type="entry name" value="IPNSYNTHASE"/>
</dbReference>
<sequence>MTANSVTKGVPLIDLTPMFEGSEEERAALAKEVDAQLQRVGFLLVTGHGVSPEMISAARTAGKAFFELARDTKAKYATQVGGRGWLAIGAEANGYSEGTETPPDLKESLIVGPEGSVGDEVEVGWFMPNKWPSETPELQSILEDYLIQMRLLADALLRICSLALQQDEDFFANATRNPSWSFQINWYPSVRAIGQAAEGQYRIGPHTDFGTLTLLDRQPGDGGLQIDIEGEGWVDAPYIPGALVVNTGDLLARWTGDRWKSNRHRVLPPPKNSPDEELMSLVYFFEADPEAIVEPLAPPIGLRGDLPSVSAGDFIRQRYDVITMS</sequence>
<dbReference type="InterPro" id="IPR005123">
    <property type="entry name" value="Oxoglu/Fe-dep_dioxygenase_dom"/>
</dbReference>
<evidence type="ECO:0000313" key="2">
    <source>
        <dbReference type="EMBL" id="CAB4699771.1"/>
    </source>
</evidence>
<organism evidence="2">
    <name type="scientific">freshwater metagenome</name>
    <dbReference type="NCBI Taxonomy" id="449393"/>
    <lineage>
        <taxon>unclassified sequences</taxon>
        <taxon>metagenomes</taxon>
        <taxon>ecological metagenomes</taxon>
    </lineage>
</organism>
<dbReference type="PROSITE" id="PS51471">
    <property type="entry name" value="FE2OG_OXY"/>
    <property type="match status" value="1"/>
</dbReference>
<feature type="domain" description="Fe2OG dioxygenase" evidence="1">
    <location>
        <begin position="178"/>
        <end position="287"/>
    </location>
</feature>
<dbReference type="EMBL" id="CAEZXZ010000048">
    <property type="protein sequence ID" value="CAB4699771.1"/>
    <property type="molecule type" value="Genomic_DNA"/>
</dbReference>
<evidence type="ECO:0000259" key="1">
    <source>
        <dbReference type="PROSITE" id="PS51471"/>
    </source>
</evidence>
<dbReference type="Pfam" id="PF14226">
    <property type="entry name" value="DIOX_N"/>
    <property type="match status" value="1"/>
</dbReference>
<dbReference type="AlphaFoldDB" id="A0A6J6PK18"/>